<dbReference type="EMBL" id="BARW01006113">
    <property type="protein sequence ID" value="GAI86390.1"/>
    <property type="molecule type" value="Genomic_DNA"/>
</dbReference>
<protein>
    <submittedName>
        <fullName evidence="1">Uncharacterized protein</fullName>
    </submittedName>
</protein>
<sequence>QRCIIHGIQDDFYAFEGLKKHVNVNPKSTNNKSIRCDQTQVRNNKRICNSKENLNRKFFPCIE</sequence>
<comment type="caution">
    <text evidence="1">The sequence shown here is derived from an EMBL/GenBank/DDBJ whole genome shotgun (WGS) entry which is preliminary data.</text>
</comment>
<dbReference type="AlphaFoldDB" id="X1TFM1"/>
<evidence type="ECO:0000313" key="1">
    <source>
        <dbReference type="EMBL" id="GAI86390.1"/>
    </source>
</evidence>
<gene>
    <name evidence="1" type="ORF">S12H4_12819</name>
</gene>
<organism evidence="1">
    <name type="scientific">marine sediment metagenome</name>
    <dbReference type="NCBI Taxonomy" id="412755"/>
    <lineage>
        <taxon>unclassified sequences</taxon>
        <taxon>metagenomes</taxon>
        <taxon>ecological metagenomes</taxon>
    </lineage>
</organism>
<reference evidence="1" key="1">
    <citation type="journal article" date="2014" name="Front. Microbiol.">
        <title>High frequency of phylogenetically diverse reductive dehalogenase-homologous genes in deep subseafloor sedimentary metagenomes.</title>
        <authorList>
            <person name="Kawai M."/>
            <person name="Futagami T."/>
            <person name="Toyoda A."/>
            <person name="Takaki Y."/>
            <person name="Nishi S."/>
            <person name="Hori S."/>
            <person name="Arai W."/>
            <person name="Tsubouchi T."/>
            <person name="Morono Y."/>
            <person name="Uchiyama I."/>
            <person name="Ito T."/>
            <person name="Fujiyama A."/>
            <person name="Inagaki F."/>
            <person name="Takami H."/>
        </authorList>
    </citation>
    <scope>NUCLEOTIDE SEQUENCE</scope>
    <source>
        <strain evidence="1">Expedition CK06-06</strain>
    </source>
</reference>
<feature type="non-terminal residue" evidence="1">
    <location>
        <position position="1"/>
    </location>
</feature>
<name>X1TFM1_9ZZZZ</name>
<accession>X1TFM1</accession>
<proteinExistence type="predicted"/>